<dbReference type="InterPro" id="IPR014710">
    <property type="entry name" value="RmlC-like_jellyroll"/>
</dbReference>
<evidence type="ECO:0008006" key="3">
    <source>
        <dbReference type="Google" id="ProtNLM"/>
    </source>
</evidence>
<keyword evidence="2" id="KW-1185">Reference proteome</keyword>
<organism evidence="1 2">
    <name type="scientific">Verminephrobacter aporrectodeae subsp. tuberculatae</name>
    <dbReference type="NCBI Taxonomy" id="1110392"/>
    <lineage>
        <taxon>Bacteria</taxon>
        <taxon>Pseudomonadati</taxon>
        <taxon>Pseudomonadota</taxon>
        <taxon>Betaproteobacteria</taxon>
        <taxon>Burkholderiales</taxon>
        <taxon>Comamonadaceae</taxon>
        <taxon>Verminephrobacter</taxon>
    </lineage>
</organism>
<reference evidence="2" key="1">
    <citation type="submission" date="2023-07" db="EMBL/GenBank/DDBJ databases">
        <title>Verminephrobacter genomes.</title>
        <authorList>
            <person name="Lund M.B."/>
        </authorList>
    </citation>
    <scope>NUCLEOTIDE SEQUENCE [LARGE SCALE GENOMIC DNA]</scope>
    <source>
        <strain evidence="2">AtM5-05</strain>
    </source>
</reference>
<sequence>MDQRQEIVSRTLQTIRQIARNGVTQRPVLDQILQQLLGLAAQKDLWTGPGFAAPTGAELQARYLIEEQPDQTFALYLNVMRAGKRILPHNHTTWACVAAVEGVEHNHLYRRLDDGSRPGYAKLEQTATLPVCPGSGVALLPDEIHAVEIRDAQLIRHLHLYGRALETLSERLCFDLANDSCQRMPIGVQTRR</sequence>
<comment type="caution">
    <text evidence="1">The sequence shown here is derived from an EMBL/GenBank/DDBJ whole genome shotgun (WGS) entry which is preliminary data.</text>
</comment>
<dbReference type="CDD" id="cd10548">
    <property type="entry name" value="cupin_CDO"/>
    <property type="match status" value="1"/>
</dbReference>
<evidence type="ECO:0000313" key="1">
    <source>
        <dbReference type="EMBL" id="MCW5323610.1"/>
    </source>
</evidence>
<dbReference type="RefSeq" id="WP_010100635.1">
    <property type="nucleotide sequence ID" value="NZ_QZCW01000006.1"/>
</dbReference>
<dbReference type="Gene3D" id="2.60.120.10">
    <property type="entry name" value="Jelly Rolls"/>
    <property type="match status" value="1"/>
</dbReference>
<dbReference type="EMBL" id="QZCW01000006">
    <property type="protein sequence ID" value="MCW5323610.1"/>
    <property type="molecule type" value="Genomic_DNA"/>
</dbReference>
<protein>
    <recommendedName>
        <fullName evidence="3">Cysteine dioxygenase</fullName>
    </recommendedName>
</protein>
<gene>
    <name evidence="1" type="ORF">D5039_21400</name>
</gene>
<proteinExistence type="predicted"/>
<dbReference type="InterPro" id="IPR011051">
    <property type="entry name" value="RmlC_Cupin_sf"/>
</dbReference>
<accession>A0ABT3KZ40</accession>
<evidence type="ECO:0000313" key="2">
    <source>
        <dbReference type="Proteomes" id="UP001208935"/>
    </source>
</evidence>
<name>A0ABT3KZ40_9BURK</name>
<dbReference type="GeneID" id="77319395"/>
<dbReference type="SUPFAM" id="SSF51182">
    <property type="entry name" value="RmlC-like cupins"/>
    <property type="match status" value="1"/>
</dbReference>
<dbReference type="Proteomes" id="UP001208935">
    <property type="component" value="Unassembled WGS sequence"/>
</dbReference>